<evidence type="ECO:0000256" key="2">
    <source>
        <dbReference type="SAM" id="MobiDB-lite"/>
    </source>
</evidence>
<dbReference type="Gene3D" id="1.20.5.110">
    <property type="match status" value="2"/>
</dbReference>
<comment type="similarity">
    <text evidence="1">Belongs to the SNAP-25 family.</text>
</comment>
<feature type="region of interest" description="Disordered" evidence="2">
    <location>
        <begin position="214"/>
        <end position="236"/>
    </location>
</feature>
<feature type="region of interest" description="Disordered" evidence="2">
    <location>
        <begin position="132"/>
        <end position="157"/>
    </location>
</feature>
<dbReference type="PANTHER" id="PTHR19305:SF9">
    <property type="entry name" value="SYNAPTOSOMAL-ASSOCIATED PROTEIN 29"/>
    <property type="match status" value="1"/>
</dbReference>
<reference evidence="4" key="1">
    <citation type="submission" date="2023-03" db="EMBL/GenBank/DDBJ databases">
        <title>Massive genome expansion in bonnet fungi (Mycena s.s.) driven by repeated elements and novel gene families across ecological guilds.</title>
        <authorList>
            <consortium name="Lawrence Berkeley National Laboratory"/>
            <person name="Harder C.B."/>
            <person name="Miyauchi S."/>
            <person name="Viragh M."/>
            <person name="Kuo A."/>
            <person name="Thoen E."/>
            <person name="Andreopoulos B."/>
            <person name="Lu D."/>
            <person name="Skrede I."/>
            <person name="Drula E."/>
            <person name="Henrissat B."/>
            <person name="Morin E."/>
            <person name="Kohler A."/>
            <person name="Barry K."/>
            <person name="LaButti K."/>
            <person name="Morin E."/>
            <person name="Salamov A."/>
            <person name="Lipzen A."/>
            <person name="Mereny Z."/>
            <person name="Hegedus B."/>
            <person name="Baldrian P."/>
            <person name="Stursova M."/>
            <person name="Weitz H."/>
            <person name="Taylor A."/>
            <person name="Grigoriev I.V."/>
            <person name="Nagy L.G."/>
            <person name="Martin F."/>
            <person name="Kauserud H."/>
        </authorList>
    </citation>
    <scope>NUCLEOTIDE SEQUENCE</scope>
    <source>
        <strain evidence="4">CBHHK188m</strain>
    </source>
</reference>
<evidence type="ECO:0000313" key="5">
    <source>
        <dbReference type="Proteomes" id="UP001215280"/>
    </source>
</evidence>
<dbReference type="Proteomes" id="UP001215280">
    <property type="component" value="Unassembled WGS sequence"/>
</dbReference>
<proteinExistence type="inferred from homology"/>
<dbReference type="GO" id="GO:0019905">
    <property type="term" value="F:syntaxin binding"/>
    <property type="evidence" value="ECO:0007669"/>
    <property type="project" value="TreeGrafter"/>
</dbReference>
<dbReference type="CDD" id="cd15886">
    <property type="entry name" value="SNARE_SEC9N"/>
    <property type="match status" value="1"/>
</dbReference>
<comment type="caution">
    <text evidence="4">The sequence shown here is derived from an EMBL/GenBank/DDBJ whole genome shotgun (WGS) entry which is preliminary data.</text>
</comment>
<dbReference type="EMBL" id="JARJLG010000063">
    <property type="protein sequence ID" value="KAJ7755676.1"/>
    <property type="molecule type" value="Genomic_DNA"/>
</dbReference>
<dbReference type="SMART" id="SM00397">
    <property type="entry name" value="t_SNARE"/>
    <property type="match status" value="2"/>
</dbReference>
<dbReference type="GO" id="GO:0031201">
    <property type="term" value="C:SNARE complex"/>
    <property type="evidence" value="ECO:0007669"/>
    <property type="project" value="TreeGrafter"/>
</dbReference>
<name>A0AAD7J2E4_9AGAR</name>
<dbReference type="GO" id="GO:0006906">
    <property type="term" value="P:vesicle fusion"/>
    <property type="evidence" value="ECO:0007669"/>
    <property type="project" value="TreeGrafter"/>
</dbReference>
<protein>
    <submittedName>
        <fullName evidence="4">Protein transporter SEC9</fullName>
    </submittedName>
</protein>
<evidence type="ECO:0000259" key="3">
    <source>
        <dbReference type="PROSITE" id="PS50192"/>
    </source>
</evidence>
<organism evidence="4 5">
    <name type="scientific">Mycena maculata</name>
    <dbReference type="NCBI Taxonomy" id="230809"/>
    <lineage>
        <taxon>Eukaryota</taxon>
        <taxon>Fungi</taxon>
        <taxon>Dikarya</taxon>
        <taxon>Basidiomycota</taxon>
        <taxon>Agaricomycotina</taxon>
        <taxon>Agaricomycetes</taxon>
        <taxon>Agaricomycetidae</taxon>
        <taxon>Agaricales</taxon>
        <taxon>Marasmiineae</taxon>
        <taxon>Mycenaceae</taxon>
        <taxon>Mycena</taxon>
    </lineage>
</organism>
<feature type="domain" description="T-SNARE coiled-coil homology" evidence="3">
    <location>
        <begin position="248"/>
        <end position="310"/>
    </location>
</feature>
<dbReference type="GO" id="GO:0005484">
    <property type="term" value="F:SNAP receptor activity"/>
    <property type="evidence" value="ECO:0007669"/>
    <property type="project" value="TreeGrafter"/>
</dbReference>
<evidence type="ECO:0000256" key="1">
    <source>
        <dbReference type="ARBA" id="ARBA00009480"/>
    </source>
</evidence>
<feature type="compositionally biased region" description="Polar residues" evidence="2">
    <location>
        <begin position="1"/>
        <end position="11"/>
    </location>
</feature>
<dbReference type="PROSITE" id="PS50192">
    <property type="entry name" value="T_SNARE"/>
    <property type="match status" value="1"/>
</dbReference>
<dbReference type="AlphaFoldDB" id="A0AAD7J2E4"/>
<feature type="compositionally biased region" description="Polar residues" evidence="2">
    <location>
        <begin position="18"/>
        <end position="41"/>
    </location>
</feature>
<evidence type="ECO:0000313" key="4">
    <source>
        <dbReference type="EMBL" id="KAJ7755676.1"/>
    </source>
</evidence>
<sequence length="389" mass="43838">MPLFKRSTSQLMIPPVETTGSGDSGSNHSTSNLRDNYNRNNGVGDVYTRAGADSRQLDDDRNELFSGYNPTKAGSGRFLDGPDIDDDEDVEAIKQKTRFIKQESVNSTQRSLRLAREAVETGGNTLKRLGEQSEKLASTERHLDVAKSHSARADDKTEELRKLNRSIFIPVITFNKDAKHAAREAKNQRRYEEERAEREKTRLDIRETQDRLGRVQDYGSGRTGNESSSRVRSAERSRFQFEANASDDEMENELEGNLDEIHGLAQSLRAMGTAMGAEANRQNDRITGTDGKTMKLDMKLHNNTMQVSRNNTRKGMIADRSSSIGPVEGREREAGWTVFGCNCRRLPTGYLLWNHHTCHYVTDTEQRPEFRDENPFLGDKVAEALVSCT</sequence>
<keyword evidence="5" id="KW-1185">Reference proteome</keyword>
<gene>
    <name evidence="4" type="ORF">DFH07DRAFT_920349</name>
</gene>
<feature type="region of interest" description="Disordered" evidence="2">
    <location>
        <begin position="1"/>
        <end position="43"/>
    </location>
</feature>
<accession>A0AAD7J2E4</accession>
<dbReference type="InterPro" id="IPR000727">
    <property type="entry name" value="T_SNARE_dom"/>
</dbReference>
<feature type="region of interest" description="Disordered" evidence="2">
    <location>
        <begin position="180"/>
        <end position="200"/>
    </location>
</feature>
<dbReference type="SUPFAM" id="SSF58038">
    <property type="entry name" value="SNARE fusion complex"/>
    <property type="match status" value="2"/>
</dbReference>
<dbReference type="GO" id="GO:0005886">
    <property type="term" value="C:plasma membrane"/>
    <property type="evidence" value="ECO:0007669"/>
    <property type="project" value="TreeGrafter"/>
</dbReference>
<dbReference type="PANTHER" id="PTHR19305">
    <property type="entry name" value="SYNAPTOSOMAL ASSOCIATED PROTEIN"/>
    <property type="match status" value="1"/>
</dbReference>
<dbReference type="GO" id="GO:0006887">
    <property type="term" value="P:exocytosis"/>
    <property type="evidence" value="ECO:0007669"/>
    <property type="project" value="TreeGrafter"/>
</dbReference>